<dbReference type="GO" id="GO:0008168">
    <property type="term" value="F:methyltransferase activity"/>
    <property type="evidence" value="ECO:0007669"/>
    <property type="project" value="TreeGrafter"/>
</dbReference>
<dbReference type="PANTHER" id="PTHR42912:SF83">
    <property type="entry name" value="METHYLTRANSFERASE TYPE 11 DOMAIN-CONTAINING PROTEIN"/>
    <property type="match status" value="1"/>
</dbReference>
<evidence type="ECO:0000256" key="2">
    <source>
        <dbReference type="SAM" id="Phobius"/>
    </source>
</evidence>
<dbReference type="EMBL" id="WIPF01000127">
    <property type="protein sequence ID" value="KAF3206142.1"/>
    <property type="molecule type" value="Genomic_DNA"/>
</dbReference>
<evidence type="ECO:0000256" key="1">
    <source>
        <dbReference type="SAM" id="MobiDB-lite"/>
    </source>
</evidence>
<protein>
    <recommendedName>
        <fullName evidence="9">Methyltransferase type 11 domain-containing protein</fullName>
    </recommendedName>
</protein>
<dbReference type="AlphaFoldDB" id="A0A6G1LSQ7"/>
<name>A0A6G1LSQ7_ORBOL</name>
<dbReference type="EMBL" id="WIWT01000012">
    <property type="protein sequence ID" value="KAF3218109.1"/>
    <property type="molecule type" value="Genomic_DNA"/>
</dbReference>
<evidence type="ECO:0000313" key="5">
    <source>
        <dbReference type="EMBL" id="KAF3229352.1"/>
    </source>
</evidence>
<comment type="caution">
    <text evidence="4">The sequence shown here is derived from an EMBL/GenBank/DDBJ whole genome shotgun (WGS) entry which is preliminary data.</text>
</comment>
<dbReference type="Proteomes" id="UP000483672">
    <property type="component" value="Unassembled WGS sequence"/>
</dbReference>
<keyword evidence="2" id="KW-1133">Transmembrane helix</keyword>
<gene>
    <name evidence="5" type="ORF">TWF106_004271</name>
    <name evidence="3" type="ORF">TWF191_001546</name>
    <name evidence="4" type="ORF">TWF679_001517</name>
</gene>
<dbReference type="Gene3D" id="3.40.50.150">
    <property type="entry name" value="Vaccinia Virus protein VP39"/>
    <property type="match status" value="1"/>
</dbReference>
<dbReference type="SUPFAM" id="SSF53335">
    <property type="entry name" value="S-adenosyl-L-methionine-dependent methyltransferases"/>
    <property type="match status" value="1"/>
</dbReference>
<dbReference type="OrthoDB" id="416496at2759"/>
<sequence length="392" mass="44251">MAPPKKDFKGFGEWDLTPLRKEVPAAPKEDSKPNPAPEKQQSPRGGSRRSSNPTTSKQQSLNPKPQFPKVERSQPPRVLTQGSGASRGPLRPPAPKQKYSNIVLEERPSTTLTAAQKVKRVKGIYWITGIGVYALSSYGVYLYIQYGKAVKLNEENEKQYRLGMKIKPEIDTHKVYENISGKYDSNVRWSEFFMGMPLLRRWMMLGLQGDVLEASAGTGRNNSYYPVRNCNSVTMLDSSPNMLKIAKDDFERRYPRYGHISFAPQDAGQPIKSPSGEGFDRVIQTMGLCSQKCPVEALRNLEQHCKPGGKILLLEHGRSHYEWLNNILDAYVLDHARNWGCFWNRDIGGLLEESGLVVTKISRFHLGTTWLIEASPRPRKQDQTTEPGSESK</sequence>
<accession>A0A6G1LSQ7</accession>
<organism evidence="4 8">
    <name type="scientific">Orbilia oligospora</name>
    <name type="common">Nematode-trapping fungus</name>
    <name type="synonym">Arthrobotrys oligospora</name>
    <dbReference type="NCBI Taxonomy" id="2813651"/>
    <lineage>
        <taxon>Eukaryota</taxon>
        <taxon>Fungi</taxon>
        <taxon>Dikarya</taxon>
        <taxon>Ascomycota</taxon>
        <taxon>Pezizomycotina</taxon>
        <taxon>Orbiliomycetes</taxon>
        <taxon>Orbiliales</taxon>
        <taxon>Orbiliaceae</taxon>
        <taxon>Orbilia</taxon>
    </lineage>
</organism>
<feature type="region of interest" description="Disordered" evidence="1">
    <location>
        <begin position="1"/>
        <end position="103"/>
    </location>
</feature>
<evidence type="ECO:0008006" key="9">
    <source>
        <dbReference type="Google" id="ProtNLM"/>
    </source>
</evidence>
<evidence type="ECO:0000313" key="3">
    <source>
        <dbReference type="EMBL" id="KAF3206142.1"/>
    </source>
</evidence>
<keyword evidence="2" id="KW-0812">Transmembrane</keyword>
<dbReference type="Pfam" id="PF13489">
    <property type="entry name" value="Methyltransf_23"/>
    <property type="match status" value="1"/>
</dbReference>
<evidence type="ECO:0000313" key="7">
    <source>
        <dbReference type="Proteomes" id="UP000483672"/>
    </source>
</evidence>
<dbReference type="InterPro" id="IPR029063">
    <property type="entry name" value="SAM-dependent_MTases_sf"/>
</dbReference>
<dbReference type="InterPro" id="IPR050508">
    <property type="entry name" value="Methyltransf_Superfamily"/>
</dbReference>
<evidence type="ECO:0000313" key="6">
    <source>
        <dbReference type="Proteomes" id="UP000472727"/>
    </source>
</evidence>
<evidence type="ECO:0000313" key="4">
    <source>
        <dbReference type="EMBL" id="KAF3218109.1"/>
    </source>
</evidence>
<dbReference type="Proteomes" id="UP000472727">
    <property type="component" value="Unassembled WGS sequence"/>
</dbReference>
<keyword evidence="2" id="KW-0472">Membrane</keyword>
<feature type="transmembrane region" description="Helical" evidence="2">
    <location>
        <begin position="124"/>
        <end position="144"/>
    </location>
</feature>
<dbReference type="CDD" id="cd02440">
    <property type="entry name" value="AdoMet_MTases"/>
    <property type="match status" value="1"/>
</dbReference>
<reference evidence="6 7" key="1">
    <citation type="submission" date="2019-06" db="EMBL/GenBank/DDBJ databases">
        <authorList>
            <person name="Palmer J.M."/>
        </authorList>
    </citation>
    <scope>NUCLEOTIDE SEQUENCE</scope>
    <source>
        <strain evidence="5 6">TWF106</strain>
        <strain evidence="3 7">TWF191</strain>
        <strain evidence="4">TWF679</strain>
    </source>
</reference>
<dbReference type="Proteomes" id="UP000614610">
    <property type="component" value="Unassembled WGS sequence"/>
</dbReference>
<dbReference type="PANTHER" id="PTHR42912">
    <property type="entry name" value="METHYLTRANSFERASE"/>
    <property type="match status" value="1"/>
</dbReference>
<proteinExistence type="predicted"/>
<dbReference type="EMBL" id="WIWS01000002">
    <property type="protein sequence ID" value="KAF3229352.1"/>
    <property type="molecule type" value="Genomic_DNA"/>
</dbReference>
<feature type="compositionally biased region" description="Basic and acidic residues" evidence="1">
    <location>
        <begin position="1"/>
        <end position="32"/>
    </location>
</feature>
<evidence type="ECO:0000313" key="8">
    <source>
        <dbReference type="Proteomes" id="UP000614610"/>
    </source>
</evidence>
<feature type="compositionally biased region" description="Low complexity" evidence="1">
    <location>
        <begin position="42"/>
        <end position="56"/>
    </location>
</feature>